<feature type="region of interest" description="Disordered" evidence="1">
    <location>
        <begin position="297"/>
        <end position="357"/>
    </location>
</feature>
<dbReference type="EMBL" id="QGNW01000079">
    <property type="protein sequence ID" value="RVX00855.1"/>
    <property type="molecule type" value="Genomic_DNA"/>
</dbReference>
<name>A0A438IWK9_VITVI</name>
<sequence>MAPKKTVSSVRVSEAGEKAIDKLNAKEFRERFRIPHDVLIDLVNEEAAMPTEKGGKNAILFTKEQFNAGLRFPLPRCSRNSSTSLRFHPSSFIPTLSGVSAHLPSLQMVTELPDSTKGGAKGLVAVWGGWAGLSQHPSRPFSPNYTLKIPGLELRGHLVDWVEKASFACEYVINILPRKLAKDEIVPGEHYTRSEKTEGTIRKAPGQKRGPDSPPKKTSGKRGKLVKKHGKDEGTHSSQGVSSSQTTYEGEVMIEEPVNAAPHSISSGPGRMSGLNHSGPSLVAAARLANVAEEAASINRPGNLNPDADAAETAPLEEAGRKPKSAFRRPGSPGYSPGERASPQEAAFDARSTVRTL</sequence>
<organism evidence="2 3">
    <name type="scientific">Vitis vinifera</name>
    <name type="common">Grape</name>
    <dbReference type="NCBI Taxonomy" id="29760"/>
    <lineage>
        <taxon>Eukaryota</taxon>
        <taxon>Viridiplantae</taxon>
        <taxon>Streptophyta</taxon>
        <taxon>Embryophyta</taxon>
        <taxon>Tracheophyta</taxon>
        <taxon>Spermatophyta</taxon>
        <taxon>Magnoliopsida</taxon>
        <taxon>eudicotyledons</taxon>
        <taxon>Gunneridae</taxon>
        <taxon>Pentapetalae</taxon>
        <taxon>rosids</taxon>
        <taxon>Vitales</taxon>
        <taxon>Vitaceae</taxon>
        <taxon>Viteae</taxon>
        <taxon>Vitis</taxon>
    </lineage>
</organism>
<dbReference type="Proteomes" id="UP000288805">
    <property type="component" value="Unassembled WGS sequence"/>
</dbReference>
<protein>
    <submittedName>
        <fullName evidence="2">Uncharacterized protein</fullName>
    </submittedName>
</protein>
<dbReference type="AlphaFoldDB" id="A0A438IWK9"/>
<gene>
    <name evidence="2" type="ORF">CK203_026455</name>
</gene>
<evidence type="ECO:0000313" key="2">
    <source>
        <dbReference type="EMBL" id="RVX00855.1"/>
    </source>
</evidence>
<feature type="compositionally biased region" description="Polar residues" evidence="1">
    <location>
        <begin position="236"/>
        <end position="247"/>
    </location>
</feature>
<reference evidence="2 3" key="1">
    <citation type="journal article" date="2018" name="PLoS Genet.">
        <title>Population sequencing reveals clonal diversity and ancestral inbreeding in the grapevine cultivar Chardonnay.</title>
        <authorList>
            <person name="Roach M.J."/>
            <person name="Johnson D.L."/>
            <person name="Bohlmann J."/>
            <person name="van Vuuren H.J."/>
            <person name="Jones S.J."/>
            <person name="Pretorius I.S."/>
            <person name="Schmidt S.A."/>
            <person name="Borneman A.R."/>
        </authorList>
    </citation>
    <scope>NUCLEOTIDE SEQUENCE [LARGE SCALE GENOMIC DNA]</scope>
    <source>
        <strain evidence="3">cv. Chardonnay</strain>
        <tissue evidence="2">Leaf</tissue>
    </source>
</reference>
<evidence type="ECO:0000256" key="1">
    <source>
        <dbReference type="SAM" id="MobiDB-lite"/>
    </source>
</evidence>
<feature type="region of interest" description="Disordered" evidence="1">
    <location>
        <begin position="191"/>
        <end position="247"/>
    </location>
</feature>
<accession>A0A438IWK9</accession>
<proteinExistence type="predicted"/>
<feature type="compositionally biased region" description="Basic and acidic residues" evidence="1">
    <location>
        <begin position="191"/>
        <end position="201"/>
    </location>
</feature>
<evidence type="ECO:0000313" key="3">
    <source>
        <dbReference type="Proteomes" id="UP000288805"/>
    </source>
</evidence>
<comment type="caution">
    <text evidence="2">The sequence shown here is derived from an EMBL/GenBank/DDBJ whole genome shotgun (WGS) entry which is preliminary data.</text>
</comment>
<feature type="compositionally biased region" description="Basic residues" evidence="1">
    <location>
        <begin position="218"/>
        <end position="229"/>
    </location>
</feature>